<comment type="pathway">
    <text evidence="2">Cofactor biosynthesis; ubiquinone biosynthesis.</text>
</comment>
<evidence type="ECO:0000256" key="2">
    <source>
        <dbReference type="ARBA" id="ARBA00004749"/>
    </source>
</evidence>
<evidence type="ECO:0000256" key="7">
    <source>
        <dbReference type="ARBA" id="ARBA00023033"/>
    </source>
</evidence>
<dbReference type="Gene3D" id="3.50.50.60">
    <property type="entry name" value="FAD/NAD(P)-binding domain"/>
    <property type="match status" value="2"/>
</dbReference>
<dbReference type="EMBL" id="LZEX01000046">
    <property type="protein sequence ID" value="OBU02058.1"/>
    <property type="molecule type" value="Genomic_DNA"/>
</dbReference>
<dbReference type="STRING" id="368603.AYY16_00410"/>
<dbReference type="PANTHER" id="PTHR43876:SF8">
    <property type="entry name" value="2-OCTAPRENYL-6-METHOXYPHENOL HYDROXYLASE"/>
    <property type="match status" value="1"/>
</dbReference>
<dbReference type="GO" id="GO:0110142">
    <property type="term" value="C:ubiquinone biosynthesis complex"/>
    <property type="evidence" value="ECO:0007669"/>
    <property type="project" value="UniProtKB-ARBA"/>
</dbReference>
<evidence type="ECO:0000256" key="5">
    <source>
        <dbReference type="ARBA" id="ARBA00022827"/>
    </source>
</evidence>
<organism evidence="10 11">
    <name type="scientific">Morganella psychrotolerans</name>
    <dbReference type="NCBI Taxonomy" id="368603"/>
    <lineage>
        <taxon>Bacteria</taxon>
        <taxon>Pseudomonadati</taxon>
        <taxon>Pseudomonadota</taxon>
        <taxon>Gammaproteobacteria</taxon>
        <taxon>Enterobacterales</taxon>
        <taxon>Morganellaceae</taxon>
        <taxon>Morganella</taxon>
    </lineage>
</organism>
<dbReference type="FunFam" id="3.50.50.60:FF:000123">
    <property type="entry name" value="2-octaprenyl-6-methoxyphenyl hydroxylase"/>
    <property type="match status" value="1"/>
</dbReference>
<evidence type="ECO:0000256" key="4">
    <source>
        <dbReference type="ARBA" id="ARBA00022630"/>
    </source>
</evidence>
<dbReference type="NCBIfam" id="TIGR01988">
    <property type="entry name" value="Ubi-OHases"/>
    <property type="match status" value="1"/>
</dbReference>
<dbReference type="InterPro" id="IPR010971">
    <property type="entry name" value="UbiH/COQ6"/>
</dbReference>
<dbReference type="PROSITE" id="PS01304">
    <property type="entry name" value="UBIH"/>
    <property type="match status" value="1"/>
</dbReference>
<keyword evidence="7" id="KW-0503">Monooxygenase</keyword>
<evidence type="ECO:0000313" key="11">
    <source>
        <dbReference type="Proteomes" id="UP000092247"/>
    </source>
</evidence>
<keyword evidence="6" id="KW-0560">Oxidoreductase</keyword>
<dbReference type="FunFam" id="3.50.50.60:FF:000021">
    <property type="entry name" value="Ubiquinone biosynthesis monooxygenase COQ6"/>
    <property type="match status" value="1"/>
</dbReference>
<dbReference type="PANTHER" id="PTHR43876">
    <property type="entry name" value="UBIQUINONE BIOSYNTHESIS MONOOXYGENASE COQ6, MITOCHONDRIAL"/>
    <property type="match status" value="1"/>
</dbReference>
<dbReference type="SUPFAM" id="SSF51905">
    <property type="entry name" value="FAD/NAD(P)-binding domain"/>
    <property type="match status" value="1"/>
</dbReference>
<dbReference type="InterPro" id="IPR036188">
    <property type="entry name" value="FAD/NAD-bd_sf"/>
</dbReference>
<comment type="cofactor">
    <cofactor evidence="1">
        <name>FAD</name>
        <dbReference type="ChEBI" id="CHEBI:57692"/>
    </cofactor>
</comment>
<dbReference type="InterPro" id="IPR051205">
    <property type="entry name" value="UbiH/COQ6_monooxygenase"/>
</dbReference>
<dbReference type="Proteomes" id="UP000092247">
    <property type="component" value="Unassembled WGS sequence"/>
</dbReference>
<dbReference type="Pfam" id="PF01494">
    <property type="entry name" value="FAD_binding_3"/>
    <property type="match status" value="1"/>
</dbReference>
<dbReference type="GO" id="GO:0006744">
    <property type="term" value="P:ubiquinone biosynthetic process"/>
    <property type="evidence" value="ECO:0007669"/>
    <property type="project" value="UniProtKB-UniPathway"/>
</dbReference>
<name>A0A1B8GZ10_9GAMM</name>
<comment type="subunit">
    <text evidence="8">Component of the Ubi complex metabolon, which regroups five ubiquinone biosynthesis proteins (UbiE, UbiF, UbiG, UbiH and UbiI) and two accessory factors (UbiK and the lipid-binding protein UbiJ).</text>
</comment>
<evidence type="ECO:0000256" key="1">
    <source>
        <dbReference type="ARBA" id="ARBA00001974"/>
    </source>
</evidence>
<evidence type="ECO:0000259" key="9">
    <source>
        <dbReference type="Pfam" id="PF01494"/>
    </source>
</evidence>
<keyword evidence="5" id="KW-0274">FAD</keyword>
<dbReference type="InterPro" id="IPR011295">
    <property type="entry name" value="UbiH"/>
</dbReference>
<dbReference type="GO" id="GO:0071949">
    <property type="term" value="F:FAD binding"/>
    <property type="evidence" value="ECO:0007669"/>
    <property type="project" value="InterPro"/>
</dbReference>
<evidence type="ECO:0000256" key="6">
    <source>
        <dbReference type="ARBA" id="ARBA00023002"/>
    </source>
</evidence>
<feature type="domain" description="FAD-binding" evidence="9">
    <location>
        <begin position="2"/>
        <end position="336"/>
    </location>
</feature>
<dbReference type="GO" id="GO:0008681">
    <property type="term" value="F:2-octaprenyl-6-methoxyphenol hydroxylase activity"/>
    <property type="evidence" value="ECO:0007669"/>
    <property type="project" value="InterPro"/>
</dbReference>
<dbReference type="InterPro" id="IPR018168">
    <property type="entry name" value="Ubi_Hdrlase_CS"/>
</dbReference>
<dbReference type="NCBIfam" id="NF004356">
    <property type="entry name" value="PRK05732.1"/>
    <property type="match status" value="1"/>
</dbReference>
<dbReference type="UniPathway" id="UPA00232"/>
<dbReference type="AlphaFoldDB" id="A0A1B8GZ10"/>
<protein>
    <submittedName>
        <fullName evidence="10">2-octaprenyl-6-methoxyphenyl hydroxylase</fullName>
    </submittedName>
</protein>
<reference evidence="10 11" key="1">
    <citation type="submission" date="2016-06" db="EMBL/GenBank/DDBJ databases">
        <authorList>
            <person name="Kjaerup R.B."/>
            <person name="Dalgaard T.S."/>
            <person name="Juul-Madsen H.R."/>
        </authorList>
    </citation>
    <scope>NUCLEOTIDE SEQUENCE [LARGE SCALE GENOMIC DNA]</scope>
    <source>
        <strain evidence="10 11">GCSL-Mp3</strain>
    </source>
</reference>
<sequence>MSVIIAGGGMTGATLALALSRLSHGRLPVAIAEAKRPDDNHPGFDARAIALAHGTCQRLDKIGLWSYLKPYAAPITRVHVSDQGHTGCVNMAAADYDIDALGQVIELHDAGQALFARLAEAENVTLYCPDTVKSITRTTDAVTVRLNDDRELTGQMLIAADGSHSAVAQQCGIQWTDTPYEQVAVIANVMTERDPAGRAFERFTPQGPLAMLPMTQGRSSLVWCHHADMADTVRGWDDETFRRELQKAFGWQLGEILTVGTRHSYPLTLSAAQSQISHRLALVGNASQTLHPIAGQGFNLGMRDVMTLAEVISQAFLSQEDIGQYRVLMQYQAAREADRQTTMTLTDGLVRLFSNRCFPLAAGRNLGLMAMEMLPFLRNRLAQQTLGRTQNSVHLTTK</sequence>
<evidence type="ECO:0000256" key="8">
    <source>
        <dbReference type="ARBA" id="ARBA00065734"/>
    </source>
</evidence>
<comment type="similarity">
    <text evidence="3">Belongs to the UbiH/COQ6 family.</text>
</comment>
<proteinExistence type="inferred from homology"/>
<dbReference type="PRINTS" id="PR00420">
    <property type="entry name" value="RNGMNOXGNASE"/>
</dbReference>
<evidence type="ECO:0000256" key="3">
    <source>
        <dbReference type="ARBA" id="ARBA00005349"/>
    </source>
</evidence>
<dbReference type="NCBIfam" id="TIGR01984">
    <property type="entry name" value="UbiH"/>
    <property type="match status" value="1"/>
</dbReference>
<dbReference type="RefSeq" id="WP_067426986.1">
    <property type="nucleotide sequence ID" value="NZ_LZEX01000046.1"/>
</dbReference>
<keyword evidence="4" id="KW-0285">Flavoprotein</keyword>
<comment type="caution">
    <text evidence="10">The sequence shown here is derived from an EMBL/GenBank/DDBJ whole genome shotgun (WGS) entry which is preliminary data.</text>
</comment>
<accession>A0A1B8GZ10</accession>
<gene>
    <name evidence="10" type="ORF">AYY17_13655</name>
</gene>
<evidence type="ECO:0000313" key="10">
    <source>
        <dbReference type="EMBL" id="OBU02058.1"/>
    </source>
</evidence>
<dbReference type="InterPro" id="IPR002938">
    <property type="entry name" value="FAD-bd"/>
</dbReference>